<gene>
    <name evidence="1" type="ORF">CIC26_20125</name>
</gene>
<sequence>MNKQEIAEFFEEAKASRTKHSVNDRLVAIEFMVCSIAAALEGSAKETHLKTMNSFSENFDPLKDPTLKAIADLNVLSADFKNLANQLADSK</sequence>
<dbReference type="RefSeq" id="WP_023230952.1">
    <property type="nucleotide sequence ID" value="NZ_CAIZBK010000064.1"/>
</dbReference>
<reference evidence="1" key="1">
    <citation type="submission" date="2017-08" db="EMBL/GenBank/DDBJ databases">
        <title>Whole genome sequencing of Salmonella enterica.</title>
        <authorList>
            <person name="Bell R."/>
            <person name="Levy K."/>
        </authorList>
    </citation>
    <scope>NUCLEOTIDE SEQUENCE [LARGE SCALE GENOMIC DNA]</scope>
    <source>
        <strain evidence="1">CFSAN060805</strain>
    </source>
</reference>
<proteinExistence type="predicted"/>
<comment type="caution">
    <text evidence="1">The sequence shown here is derived from an EMBL/GenBank/DDBJ whole genome shotgun (WGS) entry which is preliminary data.</text>
</comment>
<dbReference type="Proteomes" id="UP000873581">
    <property type="component" value="Unassembled WGS sequence"/>
</dbReference>
<evidence type="ECO:0000313" key="1">
    <source>
        <dbReference type="EMBL" id="PDN82076.1"/>
    </source>
</evidence>
<organism evidence="1">
    <name type="scientific">Salmonella enterica</name>
    <name type="common">Salmonella choleraesuis</name>
    <dbReference type="NCBI Taxonomy" id="28901"/>
    <lineage>
        <taxon>Bacteria</taxon>
        <taxon>Pseudomonadati</taxon>
        <taxon>Pseudomonadota</taxon>
        <taxon>Gammaproteobacteria</taxon>
        <taxon>Enterobacterales</taxon>
        <taxon>Enterobacteriaceae</taxon>
        <taxon>Salmonella</taxon>
    </lineage>
</organism>
<accession>A0A2A6D6J9</accession>
<dbReference type="AlphaFoldDB" id="A0A2A6D6J9"/>
<protein>
    <submittedName>
        <fullName evidence="1">Uncharacterized protein</fullName>
    </submittedName>
</protein>
<name>A0A2A6D6J9_SALER</name>
<dbReference type="EMBL" id="NPLM01000009">
    <property type="protein sequence ID" value="PDN82076.1"/>
    <property type="molecule type" value="Genomic_DNA"/>
</dbReference>